<keyword evidence="3" id="KW-1185">Reference proteome</keyword>
<keyword evidence="1" id="KW-1133">Transmembrane helix</keyword>
<organism evidence="2 3">
    <name type="scientific">Peteryoungia aggregata LMG 23059</name>
    <dbReference type="NCBI Taxonomy" id="1368425"/>
    <lineage>
        <taxon>Bacteria</taxon>
        <taxon>Pseudomonadati</taxon>
        <taxon>Pseudomonadota</taxon>
        <taxon>Alphaproteobacteria</taxon>
        <taxon>Hyphomicrobiales</taxon>
        <taxon>Rhizobiaceae</taxon>
        <taxon>Peteryoungia</taxon>
    </lineage>
</organism>
<comment type="caution">
    <text evidence="2">The sequence shown here is derived from an EMBL/GenBank/DDBJ whole genome shotgun (WGS) entry which is preliminary data.</text>
</comment>
<reference evidence="2 3" key="1">
    <citation type="submission" date="2023-07" db="EMBL/GenBank/DDBJ databases">
        <title>Genomic Encyclopedia of Type Strains, Phase IV (KMG-IV): sequencing the most valuable type-strain genomes for metagenomic binning, comparative biology and taxonomic classification.</title>
        <authorList>
            <person name="Goeker M."/>
        </authorList>
    </citation>
    <scope>NUCLEOTIDE SEQUENCE [LARGE SCALE GENOMIC DNA]</scope>
    <source>
        <strain evidence="2 3">DSM 1111</strain>
    </source>
</reference>
<sequence>MAMTPVQTTMVAITLVAAAINLNDGETNAIEGMTHFVLFATFIMLAFLGL</sequence>
<proteinExistence type="predicted"/>
<keyword evidence="1" id="KW-0812">Transmembrane</keyword>
<evidence type="ECO:0000256" key="1">
    <source>
        <dbReference type="SAM" id="Phobius"/>
    </source>
</evidence>
<accession>A0ABU0GDN1</accession>
<dbReference type="Proteomes" id="UP001238496">
    <property type="component" value="Unassembled WGS sequence"/>
</dbReference>
<keyword evidence="1" id="KW-0472">Membrane</keyword>
<name>A0ABU0GDN1_9HYPH</name>
<feature type="transmembrane region" description="Helical" evidence="1">
    <location>
        <begin position="29"/>
        <end position="48"/>
    </location>
</feature>
<protein>
    <submittedName>
        <fullName evidence="2">Ca2+/H+ antiporter</fullName>
    </submittedName>
</protein>
<dbReference type="EMBL" id="JAUSUW010000021">
    <property type="protein sequence ID" value="MDQ0423465.1"/>
    <property type="molecule type" value="Genomic_DNA"/>
</dbReference>
<gene>
    <name evidence="2" type="ORF">J2045_004517</name>
</gene>
<evidence type="ECO:0000313" key="2">
    <source>
        <dbReference type="EMBL" id="MDQ0423465.1"/>
    </source>
</evidence>
<evidence type="ECO:0000313" key="3">
    <source>
        <dbReference type="Proteomes" id="UP001238496"/>
    </source>
</evidence>